<protein>
    <submittedName>
        <fullName evidence="3">Uncharacterized protein</fullName>
    </submittedName>
</protein>
<evidence type="ECO:0000313" key="3">
    <source>
        <dbReference type="EMBL" id="KAJ4138447.1"/>
    </source>
</evidence>
<accession>A0ABQ8RNX3</accession>
<dbReference type="EMBL" id="JAOQBH010000003">
    <property type="protein sequence ID" value="KAJ4138447.1"/>
    <property type="molecule type" value="Genomic_DNA"/>
</dbReference>
<feature type="compositionally biased region" description="Basic and acidic residues" evidence="1">
    <location>
        <begin position="104"/>
        <end position="117"/>
    </location>
</feature>
<keyword evidence="4" id="KW-1185">Reference proteome</keyword>
<name>A0ABQ8RNX3_FUSEQ</name>
<gene>
    <name evidence="3" type="ORF">NW768_002280</name>
</gene>
<sequence>MSTPDFTSQQNFQSSISKMRCIPIYHVFVAIGLLAGVVYSNPVRVPSVRIPSFIPPPILPNNPIPHYHPKNAKEEKKAGGCGHKRWEGCIGHNYHCHRSLDVPEDDGRHHHQRDDAPPKANANIETSDSKPEENNKKGKVYPKMRTVEEIREHFRKNRLLKELPHEKRFQRSFPRGLYPEGQEYVTPRDGDLGYEEQQALRAVNVTIEQNGKDPVAINIIIRNNSKMNVTIMARNSVIDKDSFRLGYFNVSPDDTKINFAPQREEFEWYHRFMGTGAKFIKPWDKKYHKKYLVNDLVHLKAGETVQQTIPIPGGTKEEQEQWFKMIRHGKKVKLYVEGKWFGIGAWKGEQPHWSKNLDYGFKSNTIEVQFPPA</sequence>
<evidence type="ECO:0000313" key="4">
    <source>
        <dbReference type="Proteomes" id="UP001152024"/>
    </source>
</evidence>
<keyword evidence="2" id="KW-0472">Membrane</keyword>
<evidence type="ECO:0000256" key="1">
    <source>
        <dbReference type="SAM" id="MobiDB-lite"/>
    </source>
</evidence>
<feature type="compositionally biased region" description="Basic and acidic residues" evidence="1">
    <location>
        <begin position="127"/>
        <end position="136"/>
    </location>
</feature>
<feature type="region of interest" description="Disordered" evidence="1">
    <location>
        <begin position="104"/>
        <end position="139"/>
    </location>
</feature>
<keyword evidence="2" id="KW-0812">Transmembrane</keyword>
<comment type="caution">
    <text evidence="3">The sequence shown here is derived from an EMBL/GenBank/DDBJ whole genome shotgun (WGS) entry which is preliminary data.</text>
</comment>
<proteinExistence type="predicted"/>
<organism evidence="3 4">
    <name type="scientific">Fusarium equiseti</name>
    <name type="common">Fusarium scirpi</name>
    <dbReference type="NCBI Taxonomy" id="61235"/>
    <lineage>
        <taxon>Eukaryota</taxon>
        <taxon>Fungi</taxon>
        <taxon>Dikarya</taxon>
        <taxon>Ascomycota</taxon>
        <taxon>Pezizomycotina</taxon>
        <taxon>Sordariomycetes</taxon>
        <taxon>Hypocreomycetidae</taxon>
        <taxon>Hypocreales</taxon>
        <taxon>Nectriaceae</taxon>
        <taxon>Fusarium</taxon>
        <taxon>Fusarium incarnatum-equiseti species complex</taxon>
    </lineage>
</organism>
<dbReference type="Proteomes" id="UP001152024">
    <property type="component" value="Unassembled WGS sequence"/>
</dbReference>
<reference evidence="3" key="1">
    <citation type="submission" date="2022-09" db="EMBL/GenBank/DDBJ databases">
        <title>Fusarium specimens isolated from Avocado Roots.</title>
        <authorList>
            <person name="Stajich J."/>
            <person name="Roper C."/>
            <person name="Heimlech-Rivalta G."/>
        </authorList>
    </citation>
    <scope>NUCLEOTIDE SEQUENCE</scope>
    <source>
        <strain evidence="3">CF00095</strain>
    </source>
</reference>
<evidence type="ECO:0000256" key="2">
    <source>
        <dbReference type="SAM" id="Phobius"/>
    </source>
</evidence>
<keyword evidence="2" id="KW-1133">Transmembrane helix</keyword>
<feature type="transmembrane region" description="Helical" evidence="2">
    <location>
        <begin position="21"/>
        <end position="39"/>
    </location>
</feature>